<dbReference type="GO" id="GO:0006520">
    <property type="term" value="P:amino acid metabolic process"/>
    <property type="evidence" value="ECO:0007669"/>
    <property type="project" value="InterPro"/>
</dbReference>
<protein>
    <recommendedName>
        <fullName evidence="9">Tyrosine decarboxylase</fullName>
    </recommendedName>
</protein>
<name>A0A7J6GAK1_CANSA</name>
<dbReference type="InterPro" id="IPR002129">
    <property type="entry name" value="PyrdxlP-dep_de-COase"/>
</dbReference>
<dbReference type="InterPro" id="IPR015422">
    <property type="entry name" value="PyrdxlP-dep_Trfase_small"/>
</dbReference>
<reference evidence="7 8" key="1">
    <citation type="journal article" date="2020" name="bioRxiv">
        <title>Sequence and annotation of 42 cannabis genomes reveals extensive copy number variation in cannabinoid synthesis and pathogen resistance genes.</title>
        <authorList>
            <person name="Mckernan K.J."/>
            <person name="Helbert Y."/>
            <person name="Kane L.T."/>
            <person name="Ebling H."/>
            <person name="Zhang L."/>
            <person name="Liu B."/>
            <person name="Eaton Z."/>
            <person name="Mclaughlin S."/>
            <person name="Kingan S."/>
            <person name="Baybayan P."/>
            <person name="Concepcion G."/>
            <person name="Jordan M."/>
            <person name="Riva A."/>
            <person name="Barbazuk W."/>
            <person name="Harkins T."/>
        </authorList>
    </citation>
    <scope>NUCLEOTIDE SEQUENCE [LARGE SCALE GENOMIC DNA]</scope>
    <source>
        <strain evidence="8">cv. Jamaican Lion 4</strain>
        <tissue evidence="7">Leaf</tissue>
    </source>
</reference>
<dbReference type="Gene3D" id="3.90.1150.10">
    <property type="entry name" value="Aspartate Aminotransferase, domain 1"/>
    <property type="match status" value="2"/>
</dbReference>
<dbReference type="GO" id="GO:0016831">
    <property type="term" value="F:carboxy-lyase activity"/>
    <property type="evidence" value="ECO:0007669"/>
    <property type="project" value="UniProtKB-KW"/>
</dbReference>
<evidence type="ECO:0000256" key="3">
    <source>
        <dbReference type="ARBA" id="ARBA00022793"/>
    </source>
</evidence>
<dbReference type="InterPro" id="IPR010977">
    <property type="entry name" value="Aromatic_deC"/>
</dbReference>
<evidence type="ECO:0000256" key="2">
    <source>
        <dbReference type="ARBA" id="ARBA00009533"/>
    </source>
</evidence>
<accession>A0A7J6GAK1</accession>
<dbReference type="PANTHER" id="PTHR11999:SF96">
    <property type="entry name" value="TYROSINE DECARBOXYLASE"/>
    <property type="match status" value="1"/>
</dbReference>
<feature type="non-terminal residue" evidence="7">
    <location>
        <position position="1"/>
    </location>
</feature>
<proteinExistence type="inferred from homology"/>
<dbReference type="PANTHER" id="PTHR11999">
    <property type="entry name" value="GROUP II PYRIDOXAL-5-PHOSPHATE DECARBOXYLASE"/>
    <property type="match status" value="1"/>
</dbReference>
<comment type="caution">
    <text evidence="7">The sequence shown here is derived from an EMBL/GenBank/DDBJ whole genome shotgun (WGS) entry which is preliminary data.</text>
</comment>
<evidence type="ECO:0000256" key="1">
    <source>
        <dbReference type="ARBA" id="ARBA00001933"/>
    </source>
</evidence>
<dbReference type="Gene3D" id="3.40.640.10">
    <property type="entry name" value="Type I PLP-dependent aspartate aminotransferase-like (Major domain)"/>
    <property type="match status" value="2"/>
</dbReference>
<evidence type="ECO:0000313" key="7">
    <source>
        <dbReference type="EMBL" id="KAF4379965.1"/>
    </source>
</evidence>
<keyword evidence="8" id="KW-1185">Reference proteome</keyword>
<dbReference type="GO" id="GO:0005737">
    <property type="term" value="C:cytoplasm"/>
    <property type="evidence" value="ECO:0007669"/>
    <property type="project" value="TreeGrafter"/>
</dbReference>
<evidence type="ECO:0008006" key="9">
    <source>
        <dbReference type="Google" id="ProtNLM"/>
    </source>
</evidence>
<dbReference type="GO" id="GO:0019752">
    <property type="term" value="P:carboxylic acid metabolic process"/>
    <property type="evidence" value="ECO:0007669"/>
    <property type="project" value="InterPro"/>
</dbReference>
<dbReference type="SUPFAM" id="SSF53383">
    <property type="entry name" value="PLP-dependent transferases"/>
    <property type="match status" value="2"/>
</dbReference>
<dbReference type="InterPro" id="IPR021115">
    <property type="entry name" value="Pyridoxal-P_BS"/>
</dbReference>
<feature type="modified residue" description="N6-(pyridoxal phosphate)lysine" evidence="6">
    <location>
        <position position="937"/>
    </location>
</feature>
<keyword evidence="5" id="KW-0456">Lyase</keyword>
<keyword evidence="4 6" id="KW-0663">Pyridoxal phosphate</keyword>
<gene>
    <name evidence="7" type="ORF">G4B88_029957</name>
</gene>
<evidence type="ECO:0000256" key="4">
    <source>
        <dbReference type="ARBA" id="ARBA00022898"/>
    </source>
</evidence>
<dbReference type="PRINTS" id="PR00800">
    <property type="entry name" value="YHDCRBOXLASE"/>
</dbReference>
<comment type="cofactor">
    <cofactor evidence="1 6">
        <name>pyridoxal 5'-phosphate</name>
        <dbReference type="ChEBI" id="CHEBI:597326"/>
    </cofactor>
</comment>
<dbReference type="Gene3D" id="1.20.1340.10">
    <property type="entry name" value="dopa decarboxylase, N-terminal domain"/>
    <property type="match status" value="2"/>
</dbReference>
<dbReference type="FunFam" id="1.20.1340.10:FF:000001">
    <property type="entry name" value="Histidine decarboxylase"/>
    <property type="match status" value="2"/>
</dbReference>
<organism evidence="7 8">
    <name type="scientific">Cannabis sativa</name>
    <name type="common">Hemp</name>
    <name type="synonym">Marijuana</name>
    <dbReference type="NCBI Taxonomy" id="3483"/>
    <lineage>
        <taxon>Eukaryota</taxon>
        <taxon>Viridiplantae</taxon>
        <taxon>Streptophyta</taxon>
        <taxon>Embryophyta</taxon>
        <taxon>Tracheophyta</taxon>
        <taxon>Spermatophyta</taxon>
        <taxon>Magnoliopsida</taxon>
        <taxon>eudicotyledons</taxon>
        <taxon>Gunneridae</taxon>
        <taxon>Pentapetalae</taxon>
        <taxon>rosids</taxon>
        <taxon>fabids</taxon>
        <taxon>Rosales</taxon>
        <taxon>Cannabaceae</taxon>
        <taxon>Cannabis</taxon>
    </lineage>
</organism>
<evidence type="ECO:0000256" key="5">
    <source>
        <dbReference type="ARBA" id="ARBA00023239"/>
    </source>
</evidence>
<dbReference type="Pfam" id="PF00282">
    <property type="entry name" value="Pyridoxal_deC"/>
    <property type="match status" value="2"/>
</dbReference>
<dbReference type="CDD" id="cd06450">
    <property type="entry name" value="DOPA_deC_like"/>
    <property type="match status" value="2"/>
</dbReference>
<dbReference type="AlphaFoldDB" id="A0A7J6GAK1"/>
<sequence>YISCLYSFIELERLTSLSNMVGHASTNPLDPEDFRYMVIDFIADYYKNIKKHSMLAKSKNKLDQRSEGRRIDDPNEATEAFLSYYKILLGSRLENKQSVLKEYPTPMGILRRIERSSLGDNLSRMAGGDTNNPLLDPEEFRRQGHMVVDFIADYYKNIEKHPVMSQVEPGYLKTRLPTSAPFYPESIETILSDIENHIVPGITHWQSPNYFGYFPSSGSMAGFLGEMLATGFNVVGFNWMSSPAATELESIVMDWLGEMLKLPKSFLFSGNGGGVLQGTTCEAILCTLVAARDRALRIIGNDNIGKLVVYCSDQTHCAFKKASQIAGIHPNNFRVIPTTLSSSFSMCPKILQKTIIDDVEAKLVPIFLLATIGTTSTSAVDPLIPLCKVAKKYEMWVHVDAAYAGSICICPEFRHFINGVEGANSFSLNAHKWFFTTLDCCCLWVKDPAALTQSLSTDPEYLKNKATESKQVVDYKDWQLALSRRFRSLKLWLVLRSYGVEKLRGFLRSHVKMAKLFQEFVMGDERFEIVVPINFATVCFRIKSNIPLNTERMNGMIRPMVSINEINSKLMDSVNNSGRIYMTHSIVGGIFLLRFAVGASLTEDKHIVEAWNGLFFGDFEFPQNNALLNIAGGSSNDNPLDPEEFRRQGHMVIDFIADYYKNIEKYPVLSQVEPGYLKKRLPTSAPFYPESIETILGDVQDHIVPGITHWQSPNYFAYFPSSGSIAGFLGEMLATGFNVVGFNWMSSPAATELESIVMDWLGQMLRLPKSFLFSGNGGGVLQGTTCEAILCTLVAARDRTLRIIGNDNIGKLVVYCSDQTHCAFKKAAQIAGINPNNFRVIPTTLSSSFSMCPKALRNTITADVEAGLVPIFLLATVGTTSTTAVDPLGPLCDVAKDYGMWVHVDAAYAGSICICPEFRHFIDGVEGADSFSFNAHKWFFTTLDCCCLWVKDPAALTQSLSTDPEYLKNKATESKQVVDYKDWQLALSRRFRSLKLWLVLRSYGVEKLRGFLRSHVKMAKVFQGFVEADNRFEVVVPRNFANVCFRISPSTVMSSSTKISNGVILGEITNSNDISSPRTKITKMGLVNEVNQKLMESINGSGGIYMTHSVVGGIYLLRFAVGATLTQESHVIEAWNVVKQHAYAILNSIPTTHSQ</sequence>
<evidence type="ECO:0000256" key="6">
    <source>
        <dbReference type="PIRSR" id="PIRSR602129-50"/>
    </source>
</evidence>
<dbReference type="PROSITE" id="PS00392">
    <property type="entry name" value="DDC_GAD_HDC_YDC"/>
    <property type="match status" value="2"/>
</dbReference>
<dbReference type="EMBL" id="JAATIQ010000124">
    <property type="protein sequence ID" value="KAF4379965.1"/>
    <property type="molecule type" value="Genomic_DNA"/>
</dbReference>
<keyword evidence="3" id="KW-0210">Decarboxylase</keyword>
<comment type="similarity">
    <text evidence="2">Belongs to the group II decarboxylase family.</text>
</comment>
<dbReference type="FunFam" id="3.40.640.10:FF:000025">
    <property type="entry name" value="Histidine decarboxylase"/>
    <property type="match status" value="2"/>
</dbReference>
<dbReference type="InterPro" id="IPR015424">
    <property type="entry name" value="PyrdxlP-dep_Trfase"/>
</dbReference>
<dbReference type="GO" id="GO:0030170">
    <property type="term" value="F:pyridoxal phosphate binding"/>
    <property type="evidence" value="ECO:0007669"/>
    <property type="project" value="InterPro"/>
</dbReference>
<evidence type="ECO:0000313" key="8">
    <source>
        <dbReference type="Proteomes" id="UP000583929"/>
    </source>
</evidence>
<dbReference type="Proteomes" id="UP000583929">
    <property type="component" value="Unassembled WGS sequence"/>
</dbReference>
<dbReference type="InterPro" id="IPR015421">
    <property type="entry name" value="PyrdxlP-dep_Trfase_major"/>
</dbReference>